<dbReference type="Pfam" id="PF02696">
    <property type="entry name" value="SelO"/>
    <property type="match status" value="1"/>
</dbReference>
<evidence type="ECO:0000256" key="2">
    <source>
        <dbReference type="ARBA" id="ARBA00022679"/>
    </source>
</evidence>
<dbReference type="PANTHER" id="PTHR32057:SF14">
    <property type="entry name" value="PROTEIN ADENYLYLTRANSFERASE SELO, MITOCHONDRIAL"/>
    <property type="match status" value="1"/>
</dbReference>
<comment type="catalytic activity">
    <reaction evidence="8">
        <text>L-seryl-[protein] + ATP = 3-O-(5'-adenylyl)-L-seryl-[protein] + diphosphate</text>
        <dbReference type="Rhea" id="RHEA:58120"/>
        <dbReference type="Rhea" id="RHEA-COMP:9863"/>
        <dbReference type="Rhea" id="RHEA-COMP:15073"/>
        <dbReference type="ChEBI" id="CHEBI:29999"/>
        <dbReference type="ChEBI" id="CHEBI:30616"/>
        <dbReference type="ChEBI" id="CHEBI:33019"/>
        <dbReference type="ChEBI" id="CHEBI:142516"/>
        <dbReference type="EC" id="2.7.7.108"/>
    </reaction>
</comment>
<evidence type="ECO:0000256" key="6">
    <source>
        <dbReference type="ARBA" id="ARBA00022840"/>
    </source>
</evidence>
<dbReference type="GO" id="GO:0005524">
    <property type="term" value="F:ATP binding"/>
    <property type="evidence" value="ECO:0007669"/>
    <property type="project" value="UniProtKB-UniRule"/>
</dbReference>
<reference evidence="9" key="1">
    <citation type="submission" date="2022-01" db="EMBL/GenBank/DDBJ databases">
        <authorList>
            <person name="Karlyshev A.V."/>
            <person name="Jaspars M."/>
        </authorList>
    </citation>
    <scope>NUCLEOTIDE SEQUENCE</scope>
    <source>
        <strain evidence="9">AGSA3-2</strain>
    </source>
</reference>
<dbReference type="PANTHER" id="PTHR32057">
    <property type="entry name" value="PROTEIN ADENYLYLTRANSFERASE SELO, MITOCHONDRIAL"/>
    <property type="match status" value="1"/>
</dbReference>
<dbReference type="AlphaFoldDB" id="A0A9Q3W5G9"/>
<feature type="binding site" evidence="8">
    <location>
        <position position="89"/>
    </location>
    <ligand>
        <name>ATP</name>
        <dbReference type="ChEBI" id="CHEBI:30616"/>
    </ligand>
</feature>
<sequence>MSSPHGFHFDNGYARLPERLFARCEPTPVAAPVGVLFNTALAGQLGLDASTLDSPDGAALLAGNTLAEGSEPIAQAYAGHQFGYPNMLGDGRAILLGEQLTPDGQRRDIQLKGAGRTPFSRGGDGRAALGPMLREYLISEAMHALGIATTRSLAVVATGEPVYRETALPGAILTRVAASHLRVGTFQFAAGQRDPELLETLVDYTLQRHYPELRESDNQALALLDSVMERQLDLIVHWMRVGFIHGVMNTDNVTLSGETIDYGPCAFMDQYHPDTVFSSIDHQGRYAYGNQPAITQWNLTRFAETLLPLIDTDTDTAVQKATNVIRSFSGRYDAKWLAMMRAKLGLFGDDPVDATLIQDLLDWMQRHQADYTNTFRDLIGETAPVEGIYQDEAFENWHQRWQARLSRNAKPLKSSFCLMRNNNPAVIPRNHKVEEALNAAVRDDDLGPTHRLLDALSHPYQDRDDIDDYRQPPKPTERVLQTFCGT</sequence>
<feature type="binding site" evidence="8">
    <location>
        <position position="252"/>
    </location>
    <ligand>
        <name>Mg(2+)</name>
        <dbReference type="ChEBI" id="CHEBI:18420"/>
    </ligand>
</feature>
<evidence type="ECO:0000256" key="7">
    <source>
        <dbReference type="ARBA" id="ARBA00022842"/>
    </source>
</evidence>
<dbReference type="GO" id="GO:0030145">
    <property type="term" value="F:manganese ion binding"/>
    <property type="evidence" value="ECO:0007669"/>
    <property type="project" value="UniProtKB-UniRule"/>
</dbReference>
<comment type="catalytic activity">
    <reaction evidence="8">
        <text>L-tyrosyl-[protein] + UTP = O-(5'-uridylyl)-L-tyrosyl-[protein] + diphosphate</text>
        <dbReference type="Rhea" id="RHEA:83887"/>
        <dbReference type="Rhea" id="RHEA-COMP:10136"/>
        <dbReference type="Rhea" id="RHEA-COMP:20238"/>
        <dbReference type="ChEBI" id="CHEBI:33019"/>
        <dbReference type="ChEBI" id="CHEBI:46398"/>
        <dbReference type="ChEBI" id="CHEBI:46858"/>
        <dbReference type="ChEBI" id="CHEBI:90602"/>
    </reaction>
</comment>
<evidence type="ECO:0000256" key="5">
    <source>
        <dbReference type="ARBA" id="ARBA00022741"/>
    </source>
</evidence>
<evidence type="ECO:0000313" key="10">
    <source>
        <dbReference type="Proteomes" id="UP001107961"/>
    </source>
</evidence>
<comment type="catalytic activity">
    <reaction evidence="8">
        <text>L-histidyl-[protein] + UTP = N(tele)-(5'-uridylyl)-L-histidyl-[protein] + diphosphate</text>
        <dbReference type="Rhea" id="RHEA:83891"/>
        <dbReference type="Rhea" id="RHEA-COMP:9745"/>
        <dbReference type="Rhea" id="RHEA-COMP:20239"/>
        <dbReference type="ChEBI" id="CHEBI:29979"/>
        <dbReference type="ChEBI" id="CHEBI:33019"/>
        <dbReference type="ChEBI" id="CHEBI:46398"/>
        <dbReference type="ChEBI" id="CHEBI:233474"/>
    </reaction>
</comment>
<dbReference type="GO" id="GO:0000287">
    <property type="term" value="F:magnesium ion binding"/>
    <property type="evidence" value="ECO:0007669"/>
    <property type="project" value="UniProtKB-UniRule"/>
</dbReference>
<feature type="binding site" evidence="8">
    <location>
        <position position="182"/>
    </location>
    <ligand>
        <name>ATP</name>
        <dbReference type="ChEBI" id="CHEBI:30616"/>
    </ligand>
</feature>
<dbReference type="Proteomes" id="UP001107961">
    <property type="component" value="Unassembled WGS sequence"/>
</dbReference>
<keyword evidence="3 8" id="KW-0548">Nucleotidyltransferase</keyword>
<comment type="catalytic activity">
    <reaction evidence="8">
        <text>L-seryl-[protein] + UTP = O-(5'-uridylyl)-L-seryl-[protein] + diphosphate</text>
        <dbReference type="Rhea" id="RHEA:64604"/>
        <dbReference type="Rhea" id="RHEA-COMP:9863"/>
        <dbReference type="Rhea" id="RHEA-COMP:16635"/>
        <dbReference type="ChEBI" id="CHEBI:29999"/>
        <dbReference type="ChEBI" id="CHEBI:33019"/>
        <dbReference type="ChEBI" id="CHEBI:46398"/>
        <dbReference type="ChEBI" id="CHEBI:156051"/>
    </reaction>
</comment>
<dbReference type="EC" id="2.7.7.108" evidence="8"/>
<evidence type="ECO:0000256" key="8">
    <source>
        <dbReference type="HAMAP-Rule" id="MF_00692"/>
    </source>
</evidence>
<comment type="similarity">
    <text evidence="1 8">Belongs to the SELO family.</text>
</comment>
<name>A0A9Q3W5G9_9GAMM</name>
<feature type="binding site" evidence="8">
    <location>
        <position position="112"/>
    </location>
    <ligand>
        <name>ATP</name>
        <dbReference type="ChEBI" id="CHEBI:30616"/>
    </ligand>
</feature>
<keyword evidence="10" id="KW-1185">Reference proteome</keyword>
<evidence type="ECO:0000256" key="4">
    <source>
        <dbReference type="ARBA" id="ARBA00022723"/>
    </source>
</evidence>
<feature type="binding site" evidence="8">
    <location>
        <position position="125"/>
    </location>
    <ligand>
        <name>ATP</name>
        <dbReference type="ChEBI" id="CHEBI:30616"/>
    </ligand>
</feature>
<evidence type="ECO:0000256" key="3">
    <source>
        <dbReference type="ARBA" id="ARBA00022695"/>
    </source>
</evidence>
<organism evidence="9 10">
    <name type="scientific">Alloalcanivorax xenomutans</name>
    <dbReference type="NCBI Taxonomy" id="1094342"/>
    <lineage>
        <taxon>Bacteria</taxon>
        <taxon>Pseudomonadati</taxon>
        <taxon>Pseudomonadota</taxon>
        <taxon>Gammaproteobacteria</taxon>
        <taxon>Oceanospirillales</taxon>
        <taxon>Alcanivoracaceae</taxon>
        <taxon>Alloalcanivorax</taxon>
    </lineage>
</organism>
<evidence type="ECO:0000256" key="1">
    <source>
        <dbReference type="ARBA" id="ARBA00009747"/>
    </source>
</evidence>
<dbReference type="RefSeq" id="WP_055100473.1">
    <property type="nucleotide sequence ID" value="NZ_CP012331.1"/>
</dbReference>
<comment type="function">
    <text evidence="8">Nucleotidyltransferase involved in the post-translational modification of proteins. It can catalyze the addition of adenosine monophosphate (AMP) or uridine monophosphate (UMP) to a protein, resulting in modifications known as AMPylation and UMPylation.</text>
</comment>
<protein>
    <recommendedName>
        <fullName evidence="8">Protein nucleotidyltransferase YdiU</fullName>
        <ecNumber evidence="8">2.7.7.-</ecNumber>
    </recommendedName>
    <alternativeName>
        <fullName evidence="8">Protein adenylyltransferase YdiU</fullName>
        <ecNumber evidence="8">2.7.7.108</ecNumber>
    </alternativeName>
    <alternativeName>
        <fullName evidence="8">Protein uridylyltransferase YdiU</fullName>
        <ecNumber evidence="8">2.7.7.-</ecNumber>
    </alternativeName>
</protein>
<proteinExistence type="inferred from homology"/>
<keyword evidence="8" id="KW-0464">Manganese</keyword>
<keyword evidence="4 8" id="KW-0479">Metal-binding</keyword>
<gene>
    <name evidence="8" type="primary">ydiU</name>
    <name evidence="8" type="synonym">selO</name>
    <name evidence="9" type="ORF">LZG35_05995</name>
</gene>
<comment type="caution">
    <text evidence="9">The sequence shown here is derived from an EMBL/GenBank/DDBJ whole genome shotgun (WGS) entry which is preliminary data.</text>
</comment>
<feature type="binding site" evidence="8">
    <location>
        <position position="91"/>
    </location>
    <ligand>
        <name>ATP</name>
        <dbReference type="ChEBI" id="CHEBI:30616"/>
    </ligand>
</feature>
<dbReference type="InterPro" id="IPR003846">
    <property type="entry name" value="SelO"/>
</dbReference>
<comment type="catalytic activity">
    <reaction evidence="8">
        <text>L-threonyl-[protein] + ATP = 3-O-(5'-adenylyl)-L-threonyl-[protein] + diphosphate</text>
        <dbReference type="Rhea" id="RHEA:54292"/>
        <dbReference type="Rhea" id="RHEA-COMP:11060"/>
        <dbReference type="Rhea" id="RHEA-COMP:13847"/>
        <dbReference type="ChEBI" id="CHEBI:30013"/>
        <dbReference type="ChEBI" id="CHEBI:30616"/>
        <dbReference type="ChEBI" id="CHEBI:33019"/>
        <dbReference type="ChEBI" id="CHEBI:138113"/>
        <dbReference type="EC" id="2.7.7.108"/>
    </reaction>
</comment>
<feature type="binding site" evidence="8">
    <location>
        <position position="92"/>
    </location>
    <ligand>
        <name>ATP</name>
        <dbReference type="ChEBI" id="CHEBI:30616"/>
    </ligand>
</feature>
<comment type="cofactor">
    <cofactor evidence="8">
        <name>Mg(2+)</name>
        <dbReference type="ChEBI" id="CHEBI:18420"/>
    </cofactor>
    <cofactor evidence="8">
        <name>Mn(2+)</name>
        <dbReference type="ChEBI" id="CHEBI:29035"/>
    </cofactor>
</comment>
<dbReference type="EMBL" id="JAJVKT010000005">
    <property type="protein sequence ID" value="MCE7508182.1"/>
    <property type="molecule type" value="Genomic_DNA"/>
</dbReference>
<feature type="binding site" evidence="8">
    <location>
        <position position="175"/>
    </location>
    <ligand>
        <name>ATP</name>
        <dbReference type="ChEBI" id="CHEBI:30616"/>
    </ligand>
</feature>
<feature type="active site" description="Proton acceptor" evidence="8">
    <location>
        <position position="251"/>
    </location>
</feature>
<feature type="binding site" evidence="8">
    <location>
        <position position="124"/>
    </location>
    <ligand>
        <name>ATP</name>
        <dbReference type="ChEBI" id="CHEBI:30616"/>
    </ligand>
</feature>
<dbReference type="NCBIfam" id="NF000658">
    <property type="entry name" value="PRK00029.1"/>
    <property type="match status" value="1"/>
</dbReference>
<keyword evidence="2 8" id="KW-0808">Transferase</keyword>
<dbReference type="HAMAP" id="MF_00692">
    <property type="entry name" value="SelO"/>
    <property type="match status" value="1"/>
</dbReference>
<feature type="binding site" evidence="8">
    <location>
        <position position="261"/>
    </location>
    <ligand>
        <name>ATP</name>
        <dbReference type="ChEBI" id="CHEBI:30616"/>
    </ligand>
</feature>
<evidence type="ECO:0000313" key="9">
    <source>
        <dbReference type="EMBL" id="MCE7508182.1"/>
    </source>
</evidence>
<keyword evidence="6 8" id="KW-0067">ATP-binding</keyword>
<keyword evidence="5 8" id="KW-0547">Nucleotide-binding</keyword>
<accession>A0A9Q3W5G9</accession>
<dbReference type="GO" id="GO:0070733">
    <property type="term" value="F:AMPylase activity"/>
    <property type="evidence" value="ECO:0007669"/>
    <property type="project" value="UniProtKB-EC"/>
</dbReference>
<dbReference type="EC" id="2.7.7.-" evidence="8"/>
<feature type="binding site" evidence="8">
    <location>
        <position position="261"/>
    </location>
    <ligand>
        <name>Mg(2+)</name>
        <dbReference type="ChEBI" id="CHEBI:18420"/>
    </ligand>
</feature>
<keyword evidence="7 8" id="KW-0460">Magnesium</keyword>
<dbReference type="KEGG" id="axe:P40_19840"/>
<comment type="catalytic activity">
    <reaction evidence="8">
        <text>L-tyrosyl-[protein] + ATP = O-(5'-adenylyl)-L-tyrosyl-[protein] + diphosphate</text>
        <dbReference type="Rhea" id="RHEA:54288"/>
        <dbReference type="Rhea" id="RHEA-COMP:10136"/>
        <dbReference type="Rhea" id="RHEA-COMP:13846"/>
        <dbReference type="ChEBI" id="CHEBI:30616"/>
        <dbReference type="ChEBI" id="CHEBI:33019"/>
        <dbReference type="ChEBI" id="CHEBI:46858"/>
        <dbReference type="ChEBI" id="CHEBI:83624"/>
        <dbReference type="EC" id="2.7.7.108"/>
    </reaction>
</comment>